<dbReference type="Gene3D" id="2.130.10.10">
    <property type="entry name" value="YVTN repeat-like/Quinoprotein amine dehydrogenase"/>
    <property type="match status" value="2"/>
</dbReference>
<proteinExistence type="predicted"/>
<gene>
    <name evidence="3" type="ORF">HLH25_07935</name>
    <name evidence="2" type="ORF">HLH26_07355</name>
</gene>
<comment type="caution">
    <text evidence="2">The sequence shown here is derived from an EMBL/GenBank/DDBJ whole genome shotgun (WGS) entry which is preliminary data.</text>
</comment>
<dbReference type="AlphaFoldDB" id="A0A7W4IKE8"/>
<dbReference type="PANTHER" id="PTHR47197:SF3">
    <property type="entry name" value="DIHYDRO-HEME D1 DEHYDROGENASE"/>
    <property type="match status" value="1"/>
</dbReference>
<evidence type="ECO:0000313" key="2">
    <source>
        <dbReference type="EMBL" id="MBB2164359.1"/>
    </source>
</evidence>
<dbReference type="Proteomes" id="UP000540490">
    <property type="component" value="Unassembled WGS sequence"/>
</dbReference>
<keyword evidence="1" id="KW-0732">Signal</keyword>
<evidence type="ECO:0000313" key="3">
    <source>
        <dbReference type="EMBL" id="MBB2193571.1"/>
    </source>
</evidence>
<dbReference type="EMBL" id="JABEQO010000007">
    <property type="protein sequence ID" value="MBB2164359.1"/>
    <property type="molecule type" value="Genomic_DNA"/>
</dbReference>
<dbReference type="InterPro" id="IPR015943">
    <property type="entry name" value="WD40/YVTN_repeat-like_dom_sf"/>
</dbReference>
<dbReference type="RefSeq" id="WP_182973533.1">
    <property type="nucleotide sequence ID" value="NZ_JABEQN010000007.1"/>
</dbReference>
<dbReference type="InterPro" id="IPR011045">
    <property type="entry name" value="N2O_reductase_N"/>
</dbReference>
<keyword evidence="4" id="KW-1185">Reference proteome</keyword>
<feature type="chain" id="PRO_5031394829" evidence="1">
    <location>
        <begin position="22"/>
        <end position="383"/>
    </location>
</feature>
<accession>A0A7W4IKE8</accession>
<sequence>MRNTLTLAFTALLAMSSPVCAQTVVSANDGHSILRNGVQVLPQPLVPDTLSVLERAANGVWGVRASLNVPVSVIGPPTALEFTHDGKTVLVSSASRPDVKTNKIVPDDRISVVDLSGAKPRLVQQVASAAGATTMRFTPDGQHLLVANGRSGVLTWFRFDGHRLGDRKVIMLPVSGFPAGVAILPDGKRALVSLWQADRVYLLHIDGDAISVDPTPLNIAPGPWNIQMTKDGHYAVMGMLGHGEGLPGALSVLDLTASPIREIQRVTVPNAPEGLDISPDGRYVAVVSQNGSAVPPTSPRYHPRGVVTVLSLKDGQLHTLAQAPGTLWPQGLAFSPDGKEILVQGVMDRSLLTLGWDGEKLERVGEAPLPGGGADLARSSAAE</sequence>
<evidence type="ECO:0000313" key="4">
    <source>
        <dbReference type="Proteomes" id="UP000540490"/>
    </source>
</evidence>
<evidence type="ECO:0000256" key="1">
    <source>
        <dbReference type="SAM" id="SignalP"/>
    </source>
</evidence>
<dbReference type="PANTHER" id="PTHR47197">
    <property type="entry name" value="PROTEIN NIRF"/>
    <property type="match status" value="1"/>
</dbReference>
<name>A0A7W4IKE8_9PROT</name>
<feature type="signal peptide" evidence="1">
    <location>
        <begin position="1"/>
        <end position="21"/>
    </location>
</feature>
<reference evidence="4 5" key="1">
    <citation type="submission" date="2020-04" db="EMBL/GenBank/DDBJ databases">
        <title>Description of novel Gluconacetobacter.</title>
        <authorList>
            <person name="Sombolestani A."/>
        </authorList>
    </citation>
    <scope>NUCLEOTIDE SEQUENCE [LARGE SCALE GENOMIC DNA]</scope>
    <source>
        <strain evidence="3 4">LMG 1728</strain>
        <strain evidence="2 5">LMG 1731</strain>
    </source>
</reference>
<dbReference type="EMBL" id="JABEQN010000007">
    <property type="protein sequence ID" value="MBB2193571.1"/>
    <property type="molecule type" value="Genomic_DNA"/>
</dbReference>
<dbReference type="InterPro" id="IPR051200">
    <property type="entry name" value="Host-pathogen_enzymatic-act"/>
</dbReference>
<dbReference type="SUPFAM" id="SSF50974">
    <property type="entry name" value="Nitrous oxide reductase, N-terminal domain"/>
    <property type="match status" value="1"/>
</dbReference>
<evidence type="ECO:0000313" key="5">
    <source>
        <dbReference type="Proteomes" id="UP000561077"/>
    </source>
</evidence>
<dbReference type="Proteomes" id="UP000561077">
    <property type="component" value="Unassembled WGS sequence"/>
</dbReference>
<protein>
    <submittedName>
        <fullName evidence="2">Uncharacterized protein</fullName>
    </submittedName>
</protein>
<organism evidence="2 5">
    <name type="scientific">Gluconacetobacter dulcium</name>
    <dbReference type="NCBI Taxonomy" id="2729096"/>
    <lineage>
        <taxon>Bacteria</taxon>
        <taxon>Pseudomonadati</taxon>
        <taxon>Pseudomonadota</taxon>
        <taxon>Alphaproteobacteria</taxon>
        <taxon>Acetobacterales</taxon>
        <taxon>Acetobacteraceae</taxon>
        <taxon>Gluconacetobacter</taxon>
    </lineage>
</organism>